<keyword evidence="10" id="KW-0812">Transmembrane</keyword>
<evidence type="ECO:0000313" key="12">
    <source>
        <dbReference type="Proteomes" id="UP001314263"/>
    </source>
</evidence>
<evidence type="ECO:0000256" key="9">
    <source>
        <dbReference type="RuleBase" id="RU000461"/>
    </source>
</evidence>
<dbReference type="PANTHER" id="PTHR24286">
    <property type="entry name" value="CYTOCHROME P450 26"/>
    <property type="match status" value="1"/>
</dbReference>
<dbReference type="Gene3D" id="1.10.630.10">
    <property type="entry name" value="Cytochrome P450"/>
    <property type="match status" value="1"/>
</dbReference>
<dbReference type="Pfam" id="PF00067">
    <property type="entry name" value="p450"/>
    <property type="match status" value="1"/>
</dbReference>
<dbReference type="InterPro" id="IPR017972">
    <property type="entry name" value="Cyt_P450_CS"/>
</dbReference>
<comment type="similarity">
    <text evidence="2 9">Belongs to the cytochrome P450 family.</text>
</comment>
<dbReference type="SUPFAM" id="SSF48264">
    <property type="entry name" value="Cytochrome P450"/>
    <property type="match status" value="1"/>
</dbReference>
<dbReference type="AlphaFoldDB" id="A0AAV1IDP7"/>
<name>A0AAV1IDP7_9CHLO</name>
<evidence type="ECO:0000256" key="7">
    <source>
        <dbReference type="ARBA" id="ARBA00023033"/>
    </source>
</evidence>
<keyword evidence="12" id="KW-1185">Reference proteome</keyword>
<evidence type="ECO:0008006" key="13">
    <source>
        <dbReference type="Google" id="ProtNLM"/>
    </source>
</evidence>
<gene>
    <name evidence="11" type="ORF">CVIRNUC_008488</name>
</gene>
<keyword evidence="10" id="KW-0472">Membrane</keyword>
<keyword evidence="7 9" id="KW-0503">Monooxygenase</keyword>
<keyword evidence="4 8" id="KW-0479">Metal-binding</keyword>
<evidence type="ECO:0000256" key="3">
    <source>
        <dbReference type="ARBA" id="ARBA00022617"/>
    </source>
</evidence>
<dbReference type="Proteomes" id="UP001314263">
    <property type="component" value="Unassembled WGS sequence"/>
</dbReference>
<dbReference type="PRINTS" id="PR00385">
    <property type="entry name" value="P450"/>
</dbReference>
<dbReference type="GO" id="GO:0020037">
    <property type="term" value="F:heme binding"/>
    <property type="evidence" value="ECO:0007669"/>
    <property type="project" value="InterPro"/>
</dbReference>
<evidence type="ECO:0000256" key="6">
    <source>
        <dbReference type="ARBA" id="ARBA00023004"/>
    </source>
</evidence>
<dbReference type="GO" id="GO:0005506">
    <property type="term" value="F:iron ion binding"/>
    <property type="evidence" value="ECO:0007669"/>
    <property type="project" value="InterPro"/>
</dbReference>
<evidence type="ECO:0000256" key="2">
    <source>
        <dbReference type="ARBA" id="ARBA00010617"/>
    </source>
</evidence>
<evidence type="ECO:0000256" key="1">
    <source>
        <dbReference type="ARBA" id="ARBA00001971"/>
    </source>
</evidence>
<dbReference type="GO" id="GO:0016705">
    <property type="term" value="F:oxidoreductase activity, acting on paired donors, with incorporation or reduction of molecular oxygen"/>
    <property type="evidence" value="ECO:0007669"/>
    <property type="project" value="InterPro"/>
</dbReference>
<reference evidence="11 12" key="1">
    <citation type="submission" date="2023-10" db="EMBL/GenBank/DDBJ databases">
        <authorList>
            <person name="Maclean D."/>
            <person name="Macfadyen A."/>
        </authorList>
    </citation>
    <scope>NUCLEOTIDE SEQUENCE [LARGE SCALE GENOMIC DNA]</scope>
</reference>
<dbReference type="EMBL" id="CAUYUE010000012">
    <property type="protein sequence ID" value="CAK0785282.1"/>
    <property type="molecule type" value="Genomic_DNA"/>
</dbReference>
<dbReference type="GO" id="GO:0016125">
    <property type="term" value="P:sterol metabolic process"/>
    <property type="evidence" value="ECO:0007669"/>
    <property type="project" value="TreeGrafter"/>
</dbReference>
<evidence type="ECO:0000256" key="10">
    <source>
        <dbReference type="SAM" id="Phobius"/>
    </source>
</evidence>
<dbReference type="GO" id="GO:0004497">
    <property type="term" value="F:monooxygenase activity"/>
    <property type="evidence" value="ECO:0007669"/>
    <property type="project" value="UniProtKB-KW"/>
</dbReference>
<accession>A0AAV1IDP7</accession>
<proteinExistence type="inferred from homology"/>
<feature type="transmembrane region" description="Helical" evidence="10">
    <location>
        <begin position="12"/>
        <end position="30"/>
    </location>
</feature>
<keyword evidence="5 9" id="KW-0560">Oxidoreductase</keyword>
<sequence length="492" mass="55301">MQLSDFGCGTAVLSITALVLLAILIVREYIVPVAKGLKRVPEALVWPYRGDTQRLLSDGEQMYAQRMDKYGPVFSTWILGRRSIVIGALDTVKWCLTKEHGLLEADWPASTRLLLGKGSLAASSGERHLLLRKLLKPAFSLPGVAQMVPKMGAIAEQCMSKWASKGRVQGLLAAKEFTFRVILELVFGFEEGRLSPELVDHYTNTFIVLAEHLFSYPINFPGFGFWTGMKAKKALIDIIKDNMNYIRERQKRVGTASDVDQVRAISCVEEILVKLEEAEEQMSDDDVADMLVNLLFAGHDTSAHTLTRLLAELPRHPEVWDRLKREQAEVVAEQGPEMSADALKAMTYLEVVIKEMQRLHPIVGGVFRKATEDFELPGGFYIPKGRQIFLNLGHSLKYDERWAGETGRLSPHCFCPERWLSEEGQKTGAFLPFGAGLRMCIGFLLAQTEMKVFVATLVRGYSYAPEDVNEPWNNWPFGGEPVHDLQMQIKKI</sequence>
<comment type="cofactor">
    <cofactor evidence="1 8">
        <name>heme</name>
        <dbReference type="ChEBI" id="CHEBI:30413"/>
    </cofactor>
</comment>
<organism evidence="11 12">
    <name type="scientific">Coccomyxa viridis</name>
    <dbReference type="NCBI Taxonomy" id="1274662"/>
    <lineage>
        <taxon>Eukaryota</taxon>
        <taxon>Viridiplantae</taxon>
        <taxon>Chlorophyta</taxon>
        <taxon>core chlorophytes</taxon>
        <taxon>Trebouxiophyceae</taxon>
        <taxon>Trebouxiophyceae incertae sedis</taxon>
        <taxon>Coccomyxaceae</taxon>
        <taxon>Coccomyxa</taxon>
    </lineage>
</organism>
<dbReference type="PANTHER" id="PTHR24286:SF24">
    <property type="entry name" value="LANOSTEROL 14-ALPHA DEMETHYLASE"/>
    <property type="match status" value="1"/>
</dbReference>
<evidence type="ECO:0000256" key="4">
    <source>
        <dbReference type="ARBA" id="ARBA00022723"/>
    </source>
</evidence>
<keyword evidence="10" id="KW-1133">Transmembrane helix</keyword>
<evidence type="ECO:0000256" key="5">
    <source>
        <dbReference type="ARBA" id="ARBA00023002"/>
    </source>
</evidence>
<dbReference type="PROSITE" id="PS00086">
    <property type="entry name" value="CYTOCHROME_P450"/>
    <property type="match status" value="1"/>
</dbReference>
<dbReference type="InterPro" id="IPR001128">
    <property type="entry name" value="Cyt_P450"/>
</dbReference>
<keyword evidence="6 8" id="KW-0408">Iron</keyword>
<comment type="caution">
    <text evidence="11">The sequence shown here is derived from an EMBL/GenBank/DDBJ whole genome shotgun (WGS) entry which is preliminary data.</text>
</comment>
<protein>
    <recommendedName>
        <fullName evidence="13">Cytochrome P450</fullName>
    </recommendedName>
</protein>
<dbReference type="PRINTS" id="PR00463">
    <property type="entry name" value="EP450I"/>
</dbReference>
<evidence type="ECO:0000256" key="8">
    <source>
        <dbReference type="PIRSR" id="PIRSR602401-1"/>
    </source>
</evidence>
<dbReference type="InterPro" id="IPR036396">
    <property type="entry name" value="Cyt_P450_sf"/>
</dbReference>
<dbReference type="InterPro" id="IPR002401">
    <property type="entry name" value="Cyt_P450_E_grp-I"/>
</dbReference>
<keyword evidence="3 8" id="KW-0349">Heme</keyword>
<evidence type="ECO:0000313" key="11">
    <source>
        <dbReference type="EMBL" id="CAK0785282.1"/>
    </source>
</evidence>
<feature type="binding site" description="axial binding residue" evidence="8">
    <location>
        <position position="440"/>
    </location>
    <ligand>
        <name>heme</name>
        <dbReference type="ChEBI" id="CHEBI:30413"/>
    </ligand>
    <ligandPart>
        <name>Fe</name>
        <dbReference type="ChEBI" id="CHEBI:18248"/>
    </ligandPart>
</feature>